<evidence type="ECO:0000313" key="5">
    <source>
        <dbReference type="Proteomes" id="UP000215693"/>
    </source>
</evidence>
<evidence type="ECO:0000313" key="4">
    <source>
        <dbReference type="EMBL" id="OYS12102.1"/>
    </source>
</evidence>
<feature type="domain" description="Glycosyltransferase 2-like" evidence="3">
    <location>
        <begin position="7"/>
        <end position="126"/>
    </location>
</feature>
<dbReference type="RefSeq" id="WP_094498664.1">
    <property type="nucleotide sequence ID" value="NZ_NGOD01000011.1"/>
</dbReference>
<sequence>MNNKTVSIVVPAYNAEKTIKRCLDSIVEQTSSNFKVYVVNDGSTDNTATILNDYKSDERFHIIHISNSGVSVARNKALELVDTDYVTFIDSDDYVDKNYLQDLIGGFVSEDIDMVATDRNYLNENLNLLVTLHYDFGIYNASDGINILLDENGPQGYITGKIFKTDIIKENNIILDPNIHVGEDLIFCIQYLLNARKINIVSSLQYNYIQYSDSLSHAATLYNREESFNEAYSNYLDMALKLKNMIPNKSKYYSCQRNINARIARICEDFLRTMHLNKDAIPIDKNLEKKLTKMMNFYKKDFYKSKLIGKKQKIYFWLLLNFPFFIYANDKKRFK</sequence>
<comment type="caution">
    <text evidence="4">The sequence shown here is derived from an EMBL/GenBank/DDBJ whole genome shotgun (WGS) entry which is preliminary data.</text>
</comment>
<dbReference type="SUPFAM" id="SSF53448">
    <property type="entry name" value="Nucleotide-diphospho-sugar transferases"/>
    <property type="match status" value="1"/>
</dbReference>
<evidence type="ECO:0000256" key="1">
    <source>
        <dbReference type="ARBA" id="ARBA00022676"/>
    </source>
</evidence>
<dbReference type="InterPro" id="IPR029044">
    <property type="entry name" value="Nucleotide-diphossugar_trans"/>
</dbReference>
<dbReference type="CDD" id="cd00761">
    <property type="entry name" value="Glyco_tranf_GTA_type"/>
    <property type="match status" value="1"/>
</dbReference>
<dbReference type="EMBL" id="NGOH01000069">
    <property type="protein sequence ID" value="OYS12102.1"/>
    <property type="molecule type" value="Genomic_DNA"/>
</dbReference>
<dbReference type="InterPro" id="IPR001173">
    <property type="entry name" value="Glyco_trans_2-like"/>
</dbReference>
<gene>
    <name evidence="4" type="ORF">CBF50_06865</name>
</gene>
<organism evidence="4 5">
    <name type="scientific">Lactobacillus johnsonii</name>
    <dbReference type="NCBI Taxonomy" id="33959"/>
    <lineage>
        <taxon>Bacteria</taxon>
        <taxon>Bacillati</taxon>
        <taxon>Bacillota</taxon>
        <taxon>Bacilli</taxon>
        <taxon>Lactobacillales</taxon>
        <taxon>Lactobacillaceae</taxon>
        <taxon>Lactobacillus</taxon>
    </lineage>
</organism>
<dbReference type="PANTHER" id="PTHR22916">
    <property type="entry name" value="GLYCOSYLTRANSFERASE"/>
    <property type="match status" value="1"/>
</dbReference>
<keyword evidence="2" id="KW-0808">Transferase</keyword>
<reference evidence="4 5" key="2">
    <citation type="submission" date="2017-09" db="EMBL/GenBank/DDBJ databases">
        <title>Tripartite evolution among Lactobacillus johnsonii, Lactobacillus taiwanensis, Lactobacillus reuteri and their rodent host.</title>
        <authorList>
            <person name="Wang T."/>
            <person name="Knowles S."/>
            <person name="Cheng C."/>
        </authorList>
    </citation>
    <scope>NUCLEOTIDE SEQUENCE [LARGE SCALE GENOMIC DNA]</scope>
    <source>
        <strain evidence="4 5">117c</strain>
    </source>
</reference>
<dbReference type="Proteomes" id="UP000215693">
    <property type="component" value="Unassembled WGS sequence"/>
</dbReference>
<evidence type="ECO:0000256" key="2">
    <source>
        <dbReference type="ARBA" id="ARBA00022679"/>
    </source>
</evidence>
<dbReference type="Pfam" id="PF00535">
    <property type="entry name" value="Glycos_transf_2"/>
    <property type="match status" value="1"/>
</dbReference>
<protein>
    <recommendedName>
        <fullName evidence="3">Glycosyltransferase 2-like domain-containing protein</fullName>
    </recommendedName>
</protein>
<accession>A0A9X6NXK7</accession>
<dbReference type="PANTHER" id="PTHR22916:SF51">
    <property type="entry name" value="GLYCOSYLTRANSFERASE EPSH-RELATED"/>
    <property type="match status" value="1"/>
</dbReference>
<dbReference type="Gene3D" id="3.90.550.10">
    <property type="entry name" value="Spore Coat Polysaccharide Biosynthesis Protein SpsA, Chain A"/>
    <property type="match status" value="1"/>
</dbReference>
<proteinExistence type="predicted"/>
<dbReference type="AlphaFoldDB" id="A0A9X6NXK7"/>
<reference evidence="4 5" key="1">
    <citation type="submission" date="2017-04" db="EMBL/GenBank/DDBJ databases">
        <authorList>
            <person name="Lin X.B."/>
            <person name="Stothard P."/>
            <person name="Tasseva G."/>
            <person name="Walter J."/>
        </authorList>
    </citation>
    <scope>NUCLEOTIDE SEQUENCE [LARGE SCALE GENOMIC DNA]</scope>
    <source>
        <strain evidence="4 5">117c</strain>
    </source>
</reference>
<name>A0A9X6NXK7_LACJH</name>
<evidence type="ECO:0000259" key="3">
    <source>
        <dbReference type="Pfam" id="PF00535"/>
    </source>
</evidence>
<dbReference type="GO" id="GO:0016757">
    <property type="term" value="F:glycosyltransferase activity"/>
    <property type="evidence" value="ECO:0007669"/>
    <property type="project" value="UniProtKB-KW"/>
</dbReference>
<keyword evidence="1" id="KW-0328">Glycosyltransferase</keyword>